<sequence>CGDRRNSEIRGQAMSEQEEHQETEWLDKSRKGSNMTSNWDLVVYGDTLSIWMTIAKYRVLRVTPRGTRTTSVRFTGDGL</sequence>
<name>A0A6A7A3K1_9PLEO</name>
<feature type="non-terminal residue" evidence="2">
    <location>
        <position position="1"/>
    </location>
</feature>
<keyword evidence="3" id="KW-1185">Reference proteome</keyword>
<protein>
    <submittedName>
        <fullName evidence="2">Uncharacterized protein</fullName>
    </submittedName>
</protein>
<dbReference type="EMBL" id="MU006224">
    <property type="protein sequence ID" value="KAF2827696.1"/>
    <property type="molecule type" value="Genomic_DNA"/>
</dbReference>
<dbReference type="Proteomes" id="UP000799424">
    <property type="component" value="Unassembled WGS sequence"/>
</dbReference>
<organism evidence="2 3">
    <name type="scientific">Ophiobolus disseminans</name>
    <dbReference type="NCBI Taxonomy" id="1469910"/>
    <lineage>
        <taxon>Eukaryota</taxon>
        <taxon>Fungi</taxon>
        <taxon>Dikarya</taxon>
        <taxon>Ascomycota</taxon>
        <taxon>Pezizomycotina</taxon>
        <taxon>Dothideomycetes</taxon>
        <taxon>Pleosporomycetidae</taxon>
        <taxon>Pleosporales</taxon>
        <taxon>Pleosporineae</taxon>
        <taxon>Phaeosphaeriaceae</taxon>
        <taxon>Ophiobolus</taxon>
    </lineage>
</organism>
<evidence type="ECO:0000313" key="2">
    <source>
        <dbReference type="EMBL" id="KAF2827696.1"/>
    </source>
</evidence>
<proteinExistence type="predicted"/>
<dbReference type="AlphaFoldDB" id="A0A6A7A3K1"/>
<reference evidence="2" key="1">
    <citation type="journal article" date="2020" name="Stud. Mycol.">
        <title>101 Dothideomycetes genomes: a test case for predicting lifestyles and emergence of pathogens.</title>
        <authorList>
            <person name="Haridas S."/>
            <person name="Albert R."/>
            <person name="Binder M."/>
            <person name="Bloem J."/>
            <person name="Labutti K."/>
            <person name="Salamov A."/>
            <person name="Andreopoulos B."/>
            <person name="Baker S."/>
            <person name="Barry K."/>
            <person name="Bills G."/>
            <person name="Bluhm B."/>
            <person name="Cannon C."/>
            <person name="Castanera R."/>
            <person name="Culley D."/>
            <person name="Daum C."/>
            <person name="Ezra D."/>
            <person name="Gonzalez J."/>
            <person name="Henrissat B."/>
            <person name="Kuo A."/>
            <person name="Liang C."/>
            <person name="Lipzen A."/>
            <person name="Lutzoni F."/>
            <person name="Magnuson J."/>
            <person name="Mondo S."/>
            <person name="Nolan M."/>
            <person name="Ohm R."/>
            <person name="Pangilinan J."/>
            <person name="Park H.-J."/>
            <person name="Ramirez L."/>
            <person name="Alfaro M."/>
            <person name="Sun H."/>
            <person name="Tritt A."/>
            <person name="Yoshinaga Y."/>
            <person name="Zwiers L.-H."/>
            <person name="Turgeon B."/>
            <person name="Goodwin S."/>
            <person name="Spatafora J."/>
            <person name="Crous P."/>
            <person name="Grigoriev I."/>
        </authorList>
    </citation>
    <scope>NUCLEOTIDE SEQUENCE</scope>
    <source>
        <strain evidence="2">CBS 113818</strain>
    </source>
</reference>
<evidence type="ECO:0000313" key="3">
    <source>
        <dbReference type="Proteomes" id="UP000799424"/>
    </source>
</evidence>
<feature type="compositionally biased region" description="Basic and acidic residues" evidence="1">
    <location>
        <begin position="17"/>
        <end position="30"/>
    </location>
</feature>
<feature type="region of interest" description="Disordered" evidence="1">
    <location>
        <begin position="1"/>
        <end position="36"/>
    </location>
</feature>
<accession>A0A6A7A3K1</accession>
<evidence type="ECO:0000256" key="1">
    <source>
        <dbReference type="SAM" id="MobiDB-lite"/>
    </source>
</evidence>
<gene>
    <name evidence="2" type="ORF">CC86DRAFT_290339</name>
</gene>